<organism evidence="16 18">
    <name type="scientific">Fopius arisanus</name>
    <dbReference type="NCBI Taxonomy" id="64838"/>
    <lineage>
        <taxon>Eukaryota</taxon>
        <taxon>Metazoa</taxon>
        <taxon>Ecdysozoa</taxon>
        <taxon>Arthropoda</taxon>
        <taxon>Hexapoda</taxon>
        <taxon>Insecta</taxon>
        <taxon>Pterygota</taxon>
        <taxon>Neoptera</taxon>
        <taxon>Endopterygota</taxon>
        <taxon>Hymenoptera</taxon>
        <taxon>Apocrita</taxon>
        <taxon>Ichneumonoidea</taxon>
        <taxon>Braconidae</taxon>
        <taxon>Opiinae</taxon>
        <taxon>Fopius</taxon>
    </lineage>
</organism>
<evidence type="ECO:0000256" key="8">
    <source>
        <dbReference type="ARBA" id="ARBA00022848"/>
    </source>
</evidence>
<feature type="transmembrane region" description="Helical" evidence="15">
    <location>
        <begin position="7"/>
        <end position="27"/>
    </location>
</feature>
<evidence type="ECO:0000256" key="6">
    <source>
        <dbReference type="ARBA" id="ARBA00022723"/>
    </source>
</evidence>
<gene>
    <name evidence="17 18" type="primary">LOC105266777</name>
</gene>
<dbReference type="Pfam" id="PF00067">
    <property type="entry name" value="p450"/>
    <property type="match status" value="1"/>
</dbReference>
<comment type="subcellular location">
    <subcellularLocation>
        <location evidence="3">Endoplasmic reticulum membrane</location>
        <topology evidence="3">Peripheral membrane protein</topology>
    </subcellularLocation>
    <subcellularLocation>
        <location evidence="2">Microsome membrane</location>
        <topology evidence="2">Peripheral membrane protein</topology>
    </subcellularLocation>
</comment>
<keyword evidence="7" id="KW-0256">Endoplasmic reticulum</keyword>
<evidence type="ECO:0000313" key="16">
    <source>
        <dbReference type="Proteomes" id="UP000694866"/>
    </source>
</evidence>
<dbReference type="GO" id="GO:0020037">
    <property type="term" value="F:heme binding"/>
    <property type="evidence" value="ECO:0007669"/>
    <property type="project" value="InterPro"/>
</dbReference>
<comment type="cofactor">
    <cofactor evidence="1 13">
        <name>heme</name>
        <dbReference type="ChEBI" id="CHEBI:30413"/>
    </cofactor>
</comment>
<evidence type="ECO:0000256" key="3">
    <source>
        <dbReference type="ARBA" id="ARBA00004406"/>
    </source>
</evidence>
<keyword evidence="9 14" id="KW-0560">Oxidoreductase</keyword>
<dbReference type="Gene3D" id="1.10.630.10">
    <property type="entry name" value="Cytochrome P450"/>
    <property type="match status" value="1"/>
</dbReference>
<keyword evidence="12 15" id="KW-0472">Membrane</keyword>
<accession>A0A9R1T6S0</accession>
<reference evidence="17 18" key="1">
    <citation type="submission" date="2025-04" db="UniProtKB">
        <authorList>
            <consortium name="RefSeq"/>
        </authorList>
    </citation>
    <scope>IDENTIFICATION</scope>
    <source>
        <strain evidence="17 18">USDA-PBARC FA_bdor</strain>
        <tissue evidence="17 18">Whole organism</tissue>
    </source>
</reference>
<evidence type="ECO:0000256" key="11">
    <source>
        <dbReference type="ARBA" id="ARBA00023033"/>
    </source>
</evidence>
<evidence type="ECO:0000256" key="10">
    <source>
        <dbReference type="ARBA" id="ARBA00023004"/>
    </source>
</evidence>
<evidence type="ECO:0000256" key="2">
    <source>
        <dbReference type="ARBA" id="ARBA00004174"/>
    </source>
</evidence>
<evidence type="ECO:0000313" key="18">
    <source>
        <dbReference type="RefSeq" id="XP_011303483.1"/>
    </source>
</evidence>
<accession>A0A9R1T5Y1</accession>
<evidence type="ECO:0000313" key="17">
    <source>
        <dbReference type="RefSeq" id="XP_011303482.1"/>
    </source>
</evidence>
<dbReference type="InterPro" id="IPR001128">
    <property type="entry name" value="Cyt_P450"/>
</dbReference>
<feature type="binding site" description="axial binding residue" evidence="13">
    <location>
        <position position="453"/>
    </location>
    <ligand>
        <name>heme</name>
        <dbReference type="ChEBI" id="CHEBI:30413"/>
    </ligand>
    <ligandPart>
        <name>Fe</name>
        <dbReference type="ChEBI" id="CHEBI:18248"/>
    </ligandPart>
</feature>
<keyword evidence="5 13" id="KW-0349">Heme</keyword>
<protein>
    <submittedName>
        <fullName evidence="17 18">Cytochrome P450 9e2-like</fullName>
    </submittedName>
</protein>
<keyword evidence="15" id="KW-1133">Transmembrane helix</keyword>
<name>A0A9R1T6S0_9HYME</name>
<dbReference type="SUPFAM" id="SSF48264">
    <property type="entry name" value="Cytochrome P450"/>
    <property type="match status" value="1"/>
</dbReference>
<dbReference type="RefSeq" id="XP_011303482.1">
    <property type="nucleotide sequence ID" value="XM_011305180.1"/>
</dbReference>
<keyword evidence="15" id="KW-0812">Transmembrane</keyword>
<dbReference type="FunFam" id="1.10.630.10:FF:000042">
    <property type="entry name" value="Cytochrome P450"/>
    <property type="match status" value="1"/>
</dbReference>
<dbReference type="GO" id="GO:0005789">
    <property type="term" value="C:endoplasmic reticulum membrane"/>
    <property type="evidence" value="ECO:0007669"/>
    <property type="project" value="UniProtKB-SubCell"/>
</dbReference>
<dbReference type="InterPro" id="IPR036396">
    <property type="entry name" value="Cyt_P450_sf"/>
</dbReference>
<dbReference type="KEGG" id="fas:105266777"/>
<dbReference type="InterPro" id="IPR017972">
    <property type="entry name" value="Cyt_P450_CS"/>
</dbReference>
<evidence type="ECO:0000256" key="5">
    <source>
        <dbReference type="ARBA" id="ARBA00022617"/>
    </source>
</evidence>
<evidence type="ECO:0000256" key="9">
    <source>
        <dbReference type="ARBA" id="ARBA00023002"/>
    </source>
</evidence>
<proteinExistence type="inferred from homology"/>
<evidence type="ECO:0000256" key="15">
    <source>
        <dbReference type="SAM" id="Phobius"/>
    </source>
</evidence>
<evidence type="ECO:0000256" key="7">
    <source>
        <dbReference type="ARBA" id="ARBA00022824"/>
    </source>
</evidence>
<dbReference type="GO" id="GO:0016705">
    <property type="term" value="F:oxidoreductase activity, acting on paired donors, with incorporation or reduction of molecular oxygen"/>
    <property type="evidence" value="ECO:0007669"/>
    <property type="project" value="InterPro"/>
</dbReference>
<dbReference type="InterPro" id="IPR050476">
    <property type="entry name" value="Insect_CytP450_Detox"/>
</dbReference>
<dbReference type="InterPro" id="IPR002401">
    <property type="entry name" value="Cyt_P450_E_grp-I"/>
</dbReference>
<dbReference type="RefSeq" id="XP_011303483.1">
    <property type="nucleotide sequence ID" value="XM_011305181.1"/>
</dbReference>
<evidence type="ECO:0000256" key="4">
    <source>
        <dbReference type="ARBA" id="ARBA00010617"/>
    </source>
</evidence>
<sequence>MCQSAGAMDPWTILWTTALLLFLYYYFTGGDNFFDKNGIPYIKPFPFLGNMAQTIFRQRTMTDTIHRTFKLNENAKYVGFFDFGCPVVMIRDQELAKNITVKYFAHFVNHRGFVDPEQEPLFGNNLFTLHDDHWRSIRNLLSPAFTSSKMKGMFRLMSECAASYADYFADESRDKPLEVDSKDAFTRYTNDIIAICVFGIKIDSVRNRNNEFYIMGKRATNFEGLKSLKFFAVRSFPRLAKLLNIKFMSSDVEIFFKKLVKETIETRDKLGITRPDLIQLMMETRDNKEGPKLTIENMTSQAFLFFFGGFDTSSTIMCFLVHEVAARPEVQEKLQREIDEVFEEHEGDPPYEAIMNMVYLEAVVTEALRLHPNAAFVDRVCNKDFELPPALPGQKPVVLKPGNTVWIPMYSFQHDPKVYPDPQVFDPERFIKNGKTIANSSNSLTFGQGPRMCIGNRFALLEIKVLLVHILRKCSIRPGKKMILPLRLSKATVGMAAEGGFWIEFRQRDI</sequence>
<dbReference type="OrthoDB" id="2789670at2759"/>
<dbReference type="GeneID" id="105266777"/>
<dbReference type="Proteomes" id="UP000694866">
    <property type="component" value="Unplaced"/>
</dbReference>
<dbReference type="AlphaFoldDB" id="A0A9R1T6S0"/>
<dbReference type="PANTHER" id="PTHR24292:SF54">
    <property type="entry name" value="CYP9F3-RELATED"/>
    <property type="match status" value="1"/>
</dbReference>
<keyword evidence="8" id="KW-0492">Microsome</keyword>
<dbReference type="GO" id="GO:0005506">
    <property type="term" value="F:iron ion binding"/>
    <property type="evidence" value="ECO:0007669"/>
    <property type="project" value="InterPro"/>
</dbReference>
<dbReference type="PRINTS" id="PR00463">
    <property type="entry name" value="EP450I"/>
</dbReference>
<dbReference type="PROSITE" id="PS00086">
    <property type="entry name" value="CYTOCHROME_P450"/>
    <property type="match status" value="1"/>
</dbReference>
<comment type="similarity">
    <text evidence="4 14">Belongs to the cytochrome P450 family.</text>
</comment>
<keyword evidence="16" id="KW-1185">Reference proteome</keyword>
<dbReference type="CDD" id="cd11056">
    <property type="entry name" value="CYP6-like"/>
    <property type="match status" value="1"/>
</dbReference>
<dbReference type="GO" id="GO:0004497">
    <property type="term" value="F:monooxygenase activity"/>
    <property type="evidence" value="ECO:0007669"/>
    <property type="project" value="UniProtKB-KW"/>
</dbReference>
<evidence type="ECO:0000256" key="14">
    <source>
        <dbReference type="RuleBase" id="RU000461"/>
    </source>
</evidence>
<evidence type="ECO:0000256" key="1">
    <source>
        <dbReference type="ARBA" id="ARBA00001971"/>
    </source>
</evidence>
<keyword evidence="10 13" id="KW-0408">Iron</keyword>
<dbReference type="PANTHER" id="PTHR24292">
    <property type="entry name" value="CYTOCHROME P450"/>
    <property type="match status" value="1"/>
</dbReference>
<keyword evidence="6 13" id="KW-0479">Metal-binding</keyword>
<evidence type="ECO:0000256" key="12">
    <source>
        <dbReference type="ARBA" id="ARBA00023136"/>
    </source>
</evidence>
<keyword evidence="11 14" id="KW-0503">Monooxygenase</keyword>
<dbReference type="PRINTS" id="PR00385">
    <property type="entry name" value="P450"/>
</dbReference>
<evidence type="ECO:0000256" key="13">
    <source>
        <dbReference type="PIRSR" id="PIRSR602401-1"/>
    </source>
</evidence>